<dbReference type="EMBL" id="JADBEB010000001">
    <property type="protein sequence ID" value="MBE1490775.1"/>
    <property type="molecule type" value="Genomic_DNA"/>
</dbReference>
<comment type="caution">
    <text evidence="1">The sequence shown here is derived from an EMBL/GenBank/DDBJ whole genome shotgun (WGS) entry which is preliminary data.</text>
</comment>
<reference evidence="1" key="1">
    <citation type="submission" date="2020-10" db="EMBL/GenBank/DDBJ databases">
        <title>Sequencing the genomes of 1000 actinobacteria strains.</title>
        <authorList>
            <person name="Klenk H.-P."/>
        </authorList>
    </citation>
    <scope>NUCLEOTIDE SEQUENCE</scope>
    <source>
        <strain evidence="1">DSM 46832</strain>
    </source>
</reference>
<dbReference type="AlphaFoldDB" id="A0A927MBX5"/>
<protein>
    <submittedName>
        <fullName evidence="1">Uncharacterized protein</fullName>
    </submittedName>
</protein>
<gene>
    <name evidence="1" type="ORF">H4W31_006413</name>
</gene>
<evidence type="ECO:0000313" key="1">
    <source>
        <dbReference type="EMBL" id="MBE1490775.1"/>
    </source>
</evidence>
<keyword evidence="2" id="KW-1185">Reference proteome</keyword>
<name>A0A927MBX5_9ACTN</name>
<sequence>MDFDKLAVRYQATVHLLAINEWFHHHFTPISAAHACGTRQRLDAEFS</sequence>
<organism evidence="1 2">
    <name type="scientific">Plantactinospora soyae</name>
    <dbReference type="NCBI Taxonomy" id="1544732"/>
    <lineage>
        <taxon>Bacteria</taxon>
        <taxon>Bacillati</taxon>
        <taxon>Actinomycetota</taxon>
        <taxon>Actinomycetes</taxon>
        <taxon>Micromonosporales</taxon>
        <taxon>Micromonosporaceae</taxon>
        <taxon>Plantactinospora</taxon>
    </lineage>
</organism>
<evidence type="ECO:0000313" key="2">
    <source>
        <dbReference type="Proteomes" id="UP000649753"/>
    </source>
</evidence>
<proteinExistence type="predicted"/>
<accession>A0A927MBX5</accession>
<dbReference type="Proteomes" id="UP000649753">
    <property type="component" value="Unassembled WGS sequence"/>
</dbReference>